<feature type="domain" description="Tubulin-folding cofactor D ARM repeats" evidence="1">
    <location>
        <begin position="259"/>
        <end position="436"/>
    </location>
</feature>
<dbReference type="GO" id="GO:0007021">
    <property type="term" value="P:tubulin complex assembly"/>
    <property type="evidence" value="ECO:0007669"/>
    <property type="project" value="InterPro"/>
</dbReference>
<evidence type="ECO:0000259" key="1">
    <source>
        <dbReference type="Pfam" id="PF25767"/>
    </source>
</evidence>
<organism evidence="2 3">
    <name type="scientific">Wickerhamomyces mucosus</name>
    <dbReference type="NCBI Taxonomy" id="1378264"/>
    <lineage>
        <taxon>Eukaryota</taxon>
        <taxon>Fungi</taxon>
        <taxon>Dikarya</taxon>
        <taxon>Ascomycota</taxon>
        <taxon>Saccharomycotina</taxon>
        <taxon>Saccharomycetes</taxon>
        <taxon>Phaffomycetales</taxon>
        <taxon>Wickerhamomycetaceae</taxon>
        <taxon>Wickerhamomyces</taxon>
    </lineage>
</organism>
<evidence type="ECO:0000313" key="2">
    <source>
        <dbReference type="EMBL" id="KAH3672125.1"/>
    </source>
</evidence>
<dbReference type="EMBL" id="JAEUBF010001205">
    <property type="protein sequence ID" value="KAH3672125.1"/>
    <property type="molecule type" value="Genomic_DNA"/>
</dbReference>
<reference evidence="2" key="2">
    <citation type="submission" date="2021-01" db="EMBL/GenBank/DDBJ databases">
        <authorList>
            <person name="Schikora-Tamarit M.A."/>
        </authorList>
    </citation>
    <scope>NUCLEOTIDE SEQUENCE</scope>
    <source>
        <strain evidence="2">CBS6341</strain>
    </source>
</reference>
<dbReference type="GO" id="GO:0007023">
    <property type="term" value="P:post-chaperonin tubulin folding pathway"/>
    <property type="evidence" value="ECO:0007669"/>
    <property type="project" value="InterPro"/>
</dbReference>
<dbReference type="Pfam" id="PF25767">
    <property type="entry name" value="ARM_TBCD_2nd"/>
    <property type="match status" value="1"/>
</dbReference>
<dbReference type="GO" id="GO:0000226">
    <property type="term" value="P:microtubule cytoskeleton organization"/>
    <property type="evidence" value="ECO:0007669"/>
    <property type="project" value="TreeGrafter"/>
</dbReference>
<sequence>MDTDEIKVSKIAHELHANILKELQYIIDSDGVANLHSLLSDLGQFQAVPQLLDPYLNEYVTLIVETYIEGNCNNSLICEIFYRLGKTVGFKKISNYMKTEIHLIPRIITRFSSELHWHEEYLLLCWLCVLVLAPFKLDSLHSTTKNRLYEIGFEQLSKIGPTQPLGSRLLGSLIMRSDAEEEFKEFLNLQSNYSEFDTNSKSGYLQALNIALQRDLNNGFEKESLKLFEFFVRIKNDDSVNTDLLAKIISKLGPYLAELEEFEKVEEIIQYFIDNFQNRNTETRFILARKYAKLVGSLEHCLAIEAVLDLVTSTQELIQQPLETINADVLHSDLLAMAEMIRLGALYQYSQEDLTTIISKTFFFQQSRITYISGSNIRDASNYVAWSMAKYHKYIDPALAYSIFSNLVFVSCFDKDIIIRRSAAAALQELVGRHGTNTWNQILTKDVQKNAPRNMGVSSALDYVDLGSIEKSYLDIPLKVLKVFPELRSDLLTFLCNNCYNIDKDLAKLSSKALAVLLSGDENEIQKSISYHVEKSAISQFNAFLALSDILPLTSNHAKLSFIIPIFDKVKINNHKDHPFTLETYLLLLKSLLIVGYTPTEETLDNVFSAIRLENSGIKRTLKEIASNLKLNDFYWKKWLTYINFNNSNASSSVAHLPRFAERTDEVLRLLSSDKTDANAKSEVIKSISLFLQTRDIPKDSLRYLVESLDDYSVTEQGDVGSKVRLAAIELITRNFIKFAPLRSIIEPKLLRLSVEPMDRIRHNSARLIQKIVEDFEGVFENNEFHFEKMLNIYSKHYKTSESLSKEFWRGYCFSGGALKATDDLISSSLKAFLSFYADFDEKTKSKVLLELAANLKVDSALFAVSTSRSQRLHKLIHVGLLFYSRILTSNIMIPEGFNMKGLYIRVYNSHLNTKNVTRLKASIDIFGYLALVHDIEEAQQRLKFLIINHQIARVRILAAEELFNVYNERSRESGEYNAAMDILESVDWNDKNVTQYQDLI</sequence>
<dbReference type="OrthoDB" id="10253476at2759"/>
<dbReference type="InterPro" id="IPR033162">
    <property type="entry name" value="TBCD"/>
</dbReference>
<dbReference type="GO" id="GO:0005096">
    <property type="term" value="F:GTPase activator activity"/>
    <property type="evidence" value="ECO:0007669"/>
    <property type="project" value="InterPro"/>
</dbReference>
<dbReference type="Proteomes" id="UP000769528">
    <property type="component" value="Unassembled WGS sequence"/>
</dbReference>
<evidence type="ECO:0000313" key="3">
    <source>
        <dbReference type="Proteomes" id="UP000769528"/>
    </source>
</evidence>
<reference evidence="2" key="1">
    <citation type="journal article" date="2021" name="Open Biol.">
        <title>Shared evolutionary footprints suggest mitochondrial oxidative damage underlies multiple complex I losses in fungi.</title>
        <authorList>
            <person name="Schikora-Tamarit M.A."/>
            <person name="Marcet-Houben M."/>
            <person name="Nosek J."/>
            <person name="Gabaldon T."/>
        </authorList>
    </citation>
    <scope>NUCLEOTIDE SEQUENCE</scope>
    <source>
        <strain evidence="2">CBS6341</strain>
    </source>
</reference>
<dbReference type="InterPro" id="IPR058033">
    <property type="entry name" value="ARM_TBCD_2nd"/>
</dbReference>
<dbReference type="SUPFAM" id="SSF48371">
    <property type="entry name" value="ARM repeat"/>
    <property type="match status" value="1"/>
</dbReference>
<dbReference type="GO" id="GO:0048487">
    <property type="term" value="F:beta-tubulin binding"/>
    <property type="evidence" value="ECO:0007669"/>
    <property type="project" value="InterPro"/>
</dbReference>
<gene>
    <name evidence="2" type="ORF">WICMUC_004440</name>
</gene>
<accession>A0A9P8TB85</accession>
<comment type="caution">
    <text evidence="2">The sequence shown here is derived from an EMBL/GenBank/DDBJ whole genome shotgun (WGS) entry which is preliminary data.</text>
</comment>
<dbReference type="InterPro" id="IPR016024">
    <property type="entry name" value="ARM-type_fold"/>
</dbReference>
<proteinExistence type="predicted"/>
<dbReference type="Pfam" id="PF23579">
    <property type="entry name" value="ARM_TBCD"/>
    <property type="match status" value="1"/>
</dbReference>
<dbReference type="PANTHER" id="PTHR12658">
    <property type="entry name" value="BETA-TUBULIN COFACTOR D"/>
    <property type="match status" value="1"/>
</dbReference>
<protein>
    <recommendedName>
        <fullName evidence="1">Tubulin-folding cofactor D ARM repeats domain-containing protein</fullName>
    </recommendedName>
</protein>
<dbReference type="AlphaFoldDB" id="A0A9P8TB85"/>
<dbReference type="PANTHER" id="PTHR12658:SF0">
    <property type="entry name" value="TUBULIN-SPECIFIC CHAPERONE D"/>
    <property type="match status" value="1"/>
</dbReference>
<keyword evidence="3" id="KW-1185">Reference proteome</keyword>
<name>A0A9P8TB85_9ASCO</name>